<dbReference type="InterPro" id="IPR049198">
    <property type="entry name" value="DUF6865"/>
</dbReference>
<dbReference type="PANTHER" id="PTHR35282:SF2">
    <property type="entry name" value="F5D14.24 PROTEIN"/>
    <property type="match status" value="1"/>
</dbReference>
<accession>A0A816P4Q0</accession>
<proteinExistence type="predicted"/>
<reference evidence="1" key="1">
    <citation type="submission" date="2021-01" db="EMBL/GenBank/DDBJ databases">
        <authorList>
            <consortium name="Genoscope - CEA"/>
            <person name="William W."/>
        </authorList>
    </citation>
    <scope>NUCLEOTIDE SEQUENCE</scope>
</reference>
<dbReference type="AlphaFoldDB" id="A0A816P4Q0"/>
<sequence length="102" mass="11099">MCLVSMLKKNMQKACEGIDCLMEQPSNDISQEEARESLIAISYTSPEEEQESITSSDVKPVVTTTTNGVVTKRNSEDAEKLRSELISISYDESPSPSPAAAV</sequence>
<dbReference type="Proteomes" id="UP001295469">
    <property type="component" value="Chromosome A09"/>
</dbReference>
<dbReference type="PANTHER" id="PTHR35282">
    <property type="entry name" value="F5D14.24 PROTEIN"/>
    <property type="match status" value="1"/>
</dbReference>
<name>A0A816P4Q0_BRANA</name>
<evidence type="ECO:0000313" key="1">
    <source>
        <dbReference type="EMBL" id="CAF2044230.1"/>
    </source>
</evidence>
<protein>
    <submittedName>
        <fullName evidence="1">(rape) hypothetical protein</fullName>
    </submittedName>
</protein>
<organism evidence="1">
    <name type="scientific">Brassica napus</name>
    <name type="common">Rape</name>
    <dbReference type="NCBI Taxonomy" id="3708"/>
    <lineage>
        <taxon>Eukaryota</taxon>
        <taxon>Viridiplantae</taxon>
        <taxon>Streptophyta</taxon>
        <taxon>Embryophyta</taxon>
        <taxon>Tracheophyta</taxon>
        <taxon>Spermatophyta</taxon>
        <taxon>Magnoliopsida</taxon>
        <taxon>eudicotyledons</taxon>
        <taxon>Gunneridae</taxon>
        <taxon>Pentapetalae</taxon>
        <taxon>rosids</taxon>
        <taxon>malvids</taxon>
        <taxon>Brassicales</taxon>
        <taxon>Brassicaceae</taxon>
        <taxon>Brassiceae</taxon>
        <taxon>Brassica</taxon>
    </lineage>
</organism>
<dbReference type="Pfam" id="PF21737">
    <property type="entry name" value="DUF6865"/>
    <property type="match status" value="1"/>
</dbReference>
<dbReference type="EMBL" id="HG994363">
    <property type="protein sequence ID" value="CAF2044230.1"/>
    <property type="molecule type" value="Genomic_DNA"/>
</dbReference>
<gene>
    <name evidence="1" type="ORF">DARMORV10_A09P33730.1</name>
</gene>